<reference evidence="2 3" key="1">
    <citation type="journal article" date="2017" name="Curr. Biol.">
        <title>The Evolution of Venom by Co-option of Single-Copy Genes.</title>
        <authorList>
            <person name="Martinson E.O."/>
            <person name="Mrinalini"/>
            <person name="Kelkar Y.D."/>
            <person name="Chang C.H."/>
            <person name="Werren J.H."/>
        </authorList>
    </citation>
    <scope>NUCLEOTIDE SEQUENCE [LARGE SCALE GENOMIC DNA]</scope>
    <source>
        <strain evidence="2 3">Alberta</strain>
        <tissue evidence="2">Whole body</tissue>
    </source>
</reference>
<comment type="caution">
    <text evidence="2">The sequence shown here is derived from an EMBL/GenBank/DDBJ whole genome shotgun (WGS) entry which is preliminary data.</text>
</comment>
<sequence>MFSFRDMNLEKESPFSFYQPNKAVDPEDQTGKSRQLDMNLEKESPFSFYQPNKAVDPEDQTGKSRQLYSL</sequence>
<protein>
    <submittedName>
        <fullName evidence="2">Uncharacterized protein</fullName>
    </submittedName>
</protein>
<keyword evidence="3" id="KW-1185">Reference proteome</keyword>
<gene>
    <name evidence="2" type="ORF">TSAR_013441</name>
</gene>
<evidence type="ECO:0000256" key="1">
    <source>
        <dbReference type="SAM" id="MobiDB-lite"/>
    </source>
</evidence>
<evidence type="ECO:0000313" key="2">
    <source>
        <dbReference type="EMBL" id="OXU19589.1"/>
    </source>
</evidence>
<feature type="region of interest" description="Disordered" evidence="1">
    <location>
        <begin position="15"/>
        <end position="70"/>
    </location>
</feature>
<feature type="compositionally biased region" description="Basic and acidic residues" evidence="1">
    <location>
        <begin position="29"/>
        <end position="44"/>
    </location>
</feature>
<proteinExistence type="predicted"/>
<dbReference type="EMBL" id="NNAY01003343">
    <property type="protein sequence ID" value="OXU19589.1"/>
    <property type="molecule type" value="Genomic_DNA"/>
</dbReference>
<evidence type="ECO:0000313" key="3">
    <source>
        <dbReference type="Proteomes" id="UP000215335"/>
    </source>
</evidence>
<organism evidence="2 3">
    <name type="scientific">Trichomalopsis sarcophagae</name>
    <dbReference type="NCBI Taxonomy" id="543379"/>
    <lineage>
        <taxon>Eukaryota</taxon>
        <taxon>Metazoa</taxon>
        <taxon>Ecdysozoa</taxon>
        <taxon>Arthropoda</taxon>
        <taxon>Hexapoda</taxon>
        <taxon>Insecta</taxon>
        <taxon>Pterygota</taxon>
        <taxon>Neoptera</taxon>
        <taxon>Endopterygota</taxon>
        <taxon>Hymenoptera</taxon>
        <taxon>Apocrita</taxon>
        <taxon>Proctotrupomorpha</taxon>
        <taxon>Chalcidoidea</taxon>
        <taxon>Pteromalidae</taxon>
        <taxon>Pteromalinae</taxon>
        <taxon>Trichomalopsis</taxon>
    </lineage>
</organism>
<name>A0A232EMK1_9HYME</name>
<accession>A0A232EMK1</accession>
<dbReference type="AlphaFoldDB" id="A0A232EMK1"/>
<dbReference type="Proteomes" id="UP000215335">
    <property type="component" value="Unassembled WGS sequence"/>
</dbReference>